<protein>
    <recommendedName>
        <fullName evidence="2">Reverse transcriptase domain-containing protein</fullName>
    </recommendedName>
</protein>
<dbReference type="CDD" id="cd01647">
    <property type="entry name" value="RT_LTR"/>
    <property type="match status" value="1"/>
</dbReference>
<dbReference type="InterPro" id="IPR041577">
    <property type="entry name" value="RT_RNaseH_2"/>
</dbReference>
<gene>
    <name evidence="3" type="primary">Necator_chrIV.g15688</name>
    <name evidence="3" type="ORF">RB195_002393</name>
</gene>
<dbReference type="InterPro" id="IPR050951">
    <property type="entry name" value="Retrovirus_Pol_polyprotein"/>
</dbReference>
<dbReference type="PROSITE" id="PS50878">
    <property type="entry name" value="RT_POL"/>
    <property type="match status" value="1"/>
</dbReference>
<dbReference type="PANTHER" id="PTHR37984">
    <property type="entry name" value="PROTEIN CBG26694"/>
    <property type="match status" value="1"/>
</dbReference>
<feature type="domain" description="Reverse transcriptase" evidence="2">
    <location>
        <begin position="1"/>
        <end position="95"/>
    </location>
</feature>
<evidence type="ECO:0000259" key="2">
    <source>
        <dbReference type="PROSITE" id="PS50878"/>
    </source>
</evidence>
<keyword evidence="4" id="KW-1185">Reference proteome</keyword>
<accession>A0ABR1DKD5</accession>
<dbReference type="Proteomes" id="UP001303046">
    <property type="component" value="Unassembled WGS sequence"/>
</dbReference>
<comment type="caution">
    <text evidence="3">The sequence shown here is derived from an EMBL/GenBank/DDBJ whole genome shotgun (WGS) entry which is preliminary data.</text>
</comment>
<keyword evidence="1" id="KW-0511">Multifunctional enzyme</keyword>
<dbReference type="Gene3D" id="3.10.10.10">
    <property type="entry name" value="HIV Type 1 Reverse Transcriptase, subunit A, domain 1"/>
    <property type="match status" value="1"/>
</dbReference>
<dbReference type="Pfam" id="PF17919">
    <property type="entry name" value="RT_RNaseH_2"/>
    <property type="match status" value="1"/>
</dbReference>
<dbReference type="EMBL" id="JAVFWL010000004">
    <property type="protein sequence ID" value="KAK6750391.1"/>
    <property type="molecule type" value="Genomic_DNA"/>
</dbReference>
<evidence type="ECO:0000313" key="4">
    <source>
        <dbReference type="Proteomes" id="UP001303046"/>
    </source>
</evidence>
<dbReference type="InterPro" id="IPR000477">
    <property type="entry name" value="RT_dom"/>
</dbReference>
<reference evidence="3 4" key="1">
    <citation type="submission" date="2023-08" db="EMBL/GenBank/DDBJ databases">
        <title>A Necator americanus chromosomal reference genome.</title>
        <authorList>
            <person name="Ilik V."/>
            <person name="Petrzelkova K.J."/>
            <person name="Pardy F."/>
            <person name="Fuh T."/>
            <person name="Niatou-Singa F.S."/>
            <person name="Gouil Q."/>
            <person name="Baker L."/>
            <person name="Ritchie M.E."/>
            <person name="Jex A.R."/>
            <person name="Gazzola D."/>
            <person name="Li H."/>
            <person name="Toshio Fujiwara R."/>
            <person name="Zhan B."/>
            <person name="Aroian R.V."/>
            <person name="Pafco B."/>
            <person name="Schwarz E.M."/>
        </authorList>
    </citation>
    <scope>NUCLEOTIDE SEQUENCE [LARGE SCALE GENOMIC DNA]</scope>
    <source>
        <strain evidence="3 4">Aroian</strain>
        <tissue evidence="3">Whole animal</tissue>
    </source>
</reference>
<proteinExistence type="predicted"/>
<evidence type="ECO:0000313" key="3">
    <source>
        <dbReference type="EMBL" id="KAK6750391.1"/>
    </source>
</evidence>
<dbReference type="Pfam" id="PF00078">
    <property type="entry name" value="RVT_1"/>
    <property type="match status" value="1"/>
</dbReference>
<dbReference type="SUPFAM" id="SSF56672">
    <property type="entry name" value="DNA/RNA polymerases"/>
    <property type="match status" value="1"/>
</dbReference>
<dbReference type="InterPro" id="IPR043502">
    <property type="entry name" value="DNA/RNA_pol_sf"/>
</dbReference>
<dbReference type="Gene3D" id="3.30.70.270">
    <property type="match status" value="2"/>
</dbReference>
<name>A0ABR1DKD5_NECAM</name>
<sequence>MLTINTYRGLHRYNRLPFGVKSTPSIFQQIMDSMTSGLEGIAAYLDDVIVRDRTQREHRHNLEALFGRIHEYGFRVRLEKCNFLMPQFRYLGCIIDKDGRHPDPEKIEVIRQMAVPKNVAEVRSFLGMINYYGSFVAEMRQLRALLDALLKKNVPYKWNKECGAAFNRAKEVLASDLLMTHFDPSLDIIVAADASDHGIGAVILHRMVDRTETATWHASRSLAVAEKNASTPGHLSPAEVFLARQSRTSLTLLMESAKEEGTRNVKIEEQFNRHHGAQQRSYHQDELVWVRDY</sequence>
<dbReference type="PANTHER" id="PTHR37984:SF5">
    <property type="entry name" value="PROTEIN NYNRIN-LIKE"/>
    <property type="match status" value="1"/>
</dbReference>
<evidence type="ECO:0000256" key="1">
    <source>
        <dbReference type="ARBA" id="ARBA00023268"/>
    </source>
</evidence>
<organism evidence="3 4">
    <name type="scientific">Necator americanus</name>
    <name type="common">Human hookworm</name>
    <dbReference type="NCBI Taxonomy" id="51031"/>
    <lineage>
        <taxon>Eukaryota</taxon>
        <taxon>Metazoa</taxon>
        <taxon>Ecdysozoa</taxon>
        <taxon>Nematoda</taxon>
        <taxon>Chromadorea</taxon>
        <taxon>Rhabditida</taxon>
        <taxon>Rhabditina</taxon>
        <taxon>Rhabditomorpha</taxon>
        <taxon>Strongyloidea</taxon>
        <taxon>Ancylostomatidae</taxon>
        <taxon>Bunostominae</taxon>
        <taxon>Necator</taxon>
    </lineage>
</organism>
<dbReference type="InterPro" id="IPR043128">
    <property type="entry name" value="Rev_trsase/Diguanyl_cyclase"/>
</dbReference>